<dbReference type="PIRSF" id="PIRSF003113">
    <property type="entry name" value="BolA"/>
    <property type="match status" value="1"/>
</dbReference>
<dbReference type="Proteomes" id="UP000010116">
    <property type="component" value="Unassembled WGS sequence"/>
</dbReference>
<evidence type="ECO:0000256" key="2">
    <source>
        <dbReference type="RuleBase" id="RU003860"/>
    </source>
</evidence>
<dbReference type="HOGENOM" id="CLU_109462_4_2_6"/>
<evidence type="ECO:0000313" key="4">
    <source>
        <dbReference type="Proteomes" id="UP000010116"/>
    </source>
</evidence>
<evidence type="ECO:0000313" key="3">
    <source>
        <dbReference type="EMBL" id="EJP73630.1"/>
    </source>
</evidence>
<dbReference type="Pfam" id="PF01722">
    <property type="entry name" value="BolA"/>
    <property type="match status" value="1"/>
</dbReference>
<dbReference type="InterPro" id="IPR002634">
    <property type="entry name" value="BolA"/>
</dbReference>
<dbReference type="EMBL" id="JH611165">
    <property type="protein sequence ID" value="EJP73630.1"/>
    <property type="molecule type" value="Genomic_DNA"/>
</dbReference>
<accession>J4X385</accession>
<dbReference type="InterPro" id="IPR050961">
    <property type="entry name" value="BolA/IbaG_stress_morph_reg"/>
</dbReference>
<dbReference type="PANTHER" id="PTHR46229">
    <property type="entry name" value="BOLA TRANSCRIPTION REGULATOR"/>
    <property type="match status" value="1"/>
</dbReference>
<proteinExistence type="inferred from homology"/>
<dbReference type="SUPFAM" id="SSF82657">
    <property type="entry name" value="BolA-like"/>
    <property type="match status" value="1"/>
</dbReference>
<dbReference type="AlphaFoldDB" id="J4X385"/>
<sequence length="72" mass="7996">MDKDVINNILIENFPDAEINFLGDSCNFSVEVVSSLFNGLSLVEQHKKVLNTLKDKFASGELHALSISTRTK</sequence>
<comment type="similarity">
    <text evidence="1 2">Belongs to the BolA/IbaG family.</text>
</comment>
<dbReference type="InterPro" id="IPR036065">
    <property type="entry name" value="BolA-like_sf"/>
</dbReference>
<evidence type="ECO:0000256" key="1">
    <source>
        <dbReference type="ARBA" id="ARBA00005578"/>
    </source>
</evidence>
<dbReference type="PANTHER" id="PTHR46229:SF2">
    <property type="entry name" value="BOLA-LIKE PROTEIN 1"/>
    <property type="match status" value="1"/>
</dbReference>
<protein>
    <submittedName>
        <fullName evidence="3">BolA family protein</fullName>
    </submittedName>
</protein>
<gene>
    <name evidence="3" type="ORF">NT02SARS_0306</name>
</gene>
<dbReference type="Gene3D" id="3.30.300.90">
    <property type="entry name" value="BolA-like"/>
    <property type="match status" value="1"/>
</dbReference>
<reference evidence="3 4" key="1">
    <citation type="journal article" date="2012" name="ISME J.">
        <title>Genomic insights to SAR86, an abundant and uncultivated marine bacterial lineage.</title>
        <authorList>
            <person name="Dupont C.L."/>
            <person name="Rusch D.B."/>
            <person name="Yooseph S."/>
            <person name="Lombardo M.J."/>
            <person name="Richter R.A."/>
            <person name="Valas R."/>
            <person name="Novotny M."/>
            <person name="Yee-Greenbaum J."/>
            <person name="Selengut J.D."/>
            <person name="Haft D.H."/>
            <person name="Halpern A.L."/>
            <person name="Lasken R.S."/>
            <person name="Nealson K."/>
            <person name="Friedman R."/>
            <person name="Venter J.C."/>
        </authorList>
    </citation>
    <scope>NUCLEOTIDE SEQUENCE [LARGE SCALE GENOMIC DNA]</scope>
</reference>
<name>J4X385_9GAMM</name>
<organism evidence="3 4">
    <name type="scientific">SAR86 cluster bacterium SAR86B</name>
    <dbReference type="NCBI Taxonomy" id="1123867"/>
    <lineage>
        <taxon>Bacteria</taxon>
        <taxon>Pseudomonadati</taxon>
        <taxon>Pseudomonadota</taxon>
        <taxon>Gammaproteobacteria</taxon>
        <taxon>SAR86 cluster</taxon>
    </lineage>
</organism>